<evidence type="ECO:0000256" key="1">
    <source>
        <dbReference type="SAM" id="MobiDB-lite"/>
    </source>
</evidence>
<feature type="compositionally biased region" description="Basic residues" evidence="1">
    <location>
        <begin position="56"/>
        <end position="65"/>
    </location>
</feature>
<dbReference type="Proteomes" id="UP000800093">
    <property type="component" value="Unassembled WGS sequence"/>
</dbReference>
<gene>
    <name evidence="2" type="ORF">CC78DRAFT_545097</name>
</gene>
<dbReference type="EMBL" id="ML986628">
    <property type="protein sequence ID" value="KAF2263258.1"/>
    <property type="molecule type" value="Genomic_DNA"/>
</dbReference>
<feature type="region of interest" description="Disordered" evidence="1">
    <location>
        <begin position="44"/>
        <end position="72"/>
    </location>
</feature>
<evidence type="ECO:0000313" key="2">
    <source>
        <dbReference type="EMBL" id="KAF2263258.1"/>
    </source>
</evidence>
<protein>
    <recommendedName>
        <fullName evidence="4">BTB domain-containing protein</fullName>
    </recommendedName>
</protein>
<evidence type="ECO:0000313" key="3">
    <source>
        <dbReference type="Proteomes" id="UP000800093"/>
    </source>
</evidence>
<reference evidence="3" key="1">
    <citation type="journal article" date="2020" name="Stud. Mycol.">
        <title>101 Dothideomycetes genomes: A test case for predicting lifestyles and emergence of pathogens.</title>
        <authorList>
            <person name="Haridas S."/>
            <person name="Albert R."/>
            <person name="Binder M."/>
            <person name="Bloem J."/>
            <person name="LaButti K."/>
            <person name="Salamov A."/>
            <person name="Andreopoulos B."/>
            <person name="Baker S."/>
            <person name="Barry K."/>
            <person name="Bills G."/>
            <person name="Bluhm B."/>
            <person name="Cannon C."/>
            <person name="Castanera R."/>
            <person name="Culley D."/>
            <person name="Daum C."/>
            <person name="Ezra D."/>
            <person name="Gonzalez J."/>
            <person name="Henrissat B."/>
            <person name="Kuo A."/>
            <person name="Liang C."/>
            <person name="Lipzen A."/>
            <person name="Lutzoni F."/>
            <person name="Magnuson J."/>
            <person name="Mondo S."/>
            <person name="Nolan M."/>
            <person name="Ohm R."/>
            <person name="Pangilinan J."/>
            <person name="Park H.-J."/>
            <person name="Ramirez L."/>
            <person name="Alfaro M."/>
            <person name="Sun H."/>
            <person name="Tritt A."/>
            <person name="Yoshinaga Y."/>
            <person name="Zwiers L.-H."/>
            <person name="Turgeon B."/>
            <person name="Goodwin S."/>
            <person name="Spatafora J."/>
            <person name="Crous P."/>
            <person name="Grigoriev I."/>
        </authorList>
    </citation>
    <scope>NUCLEOTIDE SEQUENCE [LARGE SCALE GENOMIC DNA]</scope>
    <source>
        <strain evidence="3">CBS 304.66</strain>
    </source>
</reference>
<sequence length="392" mass="43618">MSITIDRHDIDPNGDTLLILKRPCAELAEWQEQKPGEWKILSIPKREDSDGQSVSGKRKRGKKAKNGIMQSSVQSEEYQQIAQSEAAAVDAQGTVLGSSVPLENFNATCRSPHSTVDEVHAEEEDVEPEIHYRVSSGQLKITSVFFQHLFKTGYKETIPDESDGLFHIEALDWDVDAMLIVLNIMHARNELVDRKLDLLTLVKVAVILKRAPLPRSYGPDSIMWIFVSSVFADRDVLKRMTALAARQSLGPFQTLGLPIPENVVESIDEQRRSFIDEAIVGLHELLARLRDREEAACSTECRAILLGSLILSMHSNHLLMDLSSRPQSPFAGLSVDSVDKNLRDIASAMQNNHCLKRGRIFSLPCNLENLVDPLLKSIASSKFGLESRGGCL</sequence>
<accession>A0A9P4K6Z4</accession>
<comment type="caution">
    <text evidence="2">The sequence shown here is derived from an EMBL/GenBank/DDBJ whole genome shotgun (WGS) entry which is preliminary data.</text>
</comment>
<evidence type="ECO:0008006" key="4">
    <source>
        <dbReference type="Google" id="ProtNLM"/>
    </source>
</evidence>
<name>A0A9P4K6Z4_9PLEO</name>
<organism evidence="2 3">
    <name type="scientific">Lojkania enalia</name>
    <dbReference type="NCBI Taxonomy" id="147567"/>
    <lineage>
        <taxon>Eukaryota</taxon>
        <taxon>Fungi</taxon>
        <taxon>Dikarya</taxon>
        <taxon>Ascomycota</taxon>
        <taxon>Pezizomycotina</taxon>
        <taxon>Dothideomycetes</taxon>
        <taxon>Pleosporomycetidae</taxon>
        <taxon>Pleosporales</taxon>
        <taxon>Pleosporales incertae sedis</taxon>
        <taxon>Lojkania</taxon>
    </lineage>
</organism>
<dbReference type="OrthoDB" id="3787000at2759"/>
<keyword evidence="3" id="KW-1185">Reference proteome</keyword>
<dbReference type="AlphaFoldDB" id="A0A9P4K6Z4"/>
<proteinExistence type="predicted"/>